<evidence type="ECO:0000256" key="1">
    <source>
        <dbReference type="SAM" id="Phobius"/>
    </source>
</evidence>
<keyword evidence="1" id="KW-1133">Transmembrane helix</keyword>
<evidence type="ECO:0008006" key="4">
    <source>
        <dbReference type="Google" id="ProtNLM"/>
    </source>
</evidence>
<organism evidence="2 3">
    <name type="scientific">Candidatus Syntrophocurvum alkaliphilum</name>
    <dbReference type="NCBI Taxonomy" id="2293317"/>
    <lineage>
        <taxon>Bacteria</taxon>
        <taxon>Bacillati</taxon>
        <taxon>Bacillota</taxon>
        <taxon>Clostridia</taxon>
        <taxon>Eubacteriales</taxon>
        <taxon>Syntrophomonadaceae</taxon>
        <taxon>Candidatus Syntrophocurvum</taxon>
    </lineage>
</organism>
<accession>A0A6I6DGH6</accession>
<sequence length="256" mass="27617">MRSYLTLFLKGVPIGISNILPGVSGGTVALILNIYELLIKAVKEINLRILIPLFIGGVSGIYVTASLVTYFMEAYPTFINSLIFGLIIASAKITYVEIKYFNFKNIFFGISALLLAIFLSINAHITATETSVNLINIAIGGVFSSISMLLPGISGATILIILGVYKPVLVALAELNFLIISVFSLSALLGIICCAWIISYILNNHRNLLMTILTGLILGSSTAVIPYNLGVNEILGVLLGILLVTLFSYRRAKLVN</sequence>
<evidence type="ECO:0000313" key="2">
    <source>
        <dbReference type="EMBL" id="QGT99443.1"/>
    </source>
</evidence>
<dbReference type="AlphaFoldDB" id="A0A6I6DGH6"/>
<dbReference type="KEGG" id="salq:SYNTR_0850"/>
<gene>
    <name evidence="2" type="ORF">SYNTR_0850</name>
</gene>
<keyword evidence="1" id="KW-0812">Transmembrane</keyword>
<name>A0A6I6DGH6_9FIRM</name>
<protein>
    <recommendedName>
        <fullName evidence="4">DUF368 domain-containing protein</fullName>
    </recommendedName>
</protein>
<dbReference type="EMBL" id="CP046457">
    <property type="protein sequence ID" value="QGT99443.1"/>
    <property type="molecule type" value="Genomic_DNA"/>
</dbReference>
<feature type="transmembrane region" description="Helical" evidence="1">
    <location>
        <begin position="107"/>
        <end position="125"/>
    </location>
</feature>
<evidence type="ECO:0000313" key="3">
    <source>
        <dbReference type="Proteomes" id="UP000426444"/>
    </source>
</evidence>
<keyword evidence="3" id="KW-1185">Reference proteome</keyword>
<dbReference type="InterPro" id="IPR007163">
    <property type="entry name" value="VCA0040-like"/>
</dbReference>
<feature type="transmembrane region" description="Helical" evidence="1">
    <location>
        <begin position="177"/>
        <end position="202"/>
    </location>
</feature>
<reference evidence="3" key="1">
    <citation type="journal article" date="2019" name="Microbiology">
        <title>Complete Genome Sequence of an Uncultured Bacterium of the Candidate Phylum Bipolaricaulota.</title>
        <authorList>
            <person name="Kadnikov V.V."/>
            <person name="Mardanov A.V."/>
            <person name="Beletsky A.V."/>
            <person name="Frank Y.A."/>
            <person name="Karnachuk O.V."/>
            <person name="Ravin N.V."/>
        </authorList>
    </citation>
    <scope>NUCLEOTIDE SEQUENCE [LARGE SCALE GENOMIC DNA]</scope>
</reference>
<feature type="transmembrane region" description="Helical" evidence="1">
    <location>
        <begin position="208"/>
        <end position="227"/>
    </location>
</feature>
<dbReference type="Proteomes" id="UP000426444">
    <property type="component" value="Chromosome"/>
</dbReference>
<feature type="transmembrane region" description="Helical" evidence="1">
    <location>
        <begin position="12"/>
        <end position="35"/>
    </location>
</feature>
<feature type="transmembrane region" description="Helical" evidence="1">
    <location>
        <begin position="47"/>
        <end position="72"/>
    </location>
</feature>
<dbReference type="PANTHER" id="PTHR37308:SF1">
    <property type="entry name" value="POLYPRENYL-PHOSPHATE TRANSPORTER"/>
    <property type="match status" value="1"/>
</dbReference>
<feature type="transmembrane region" description="Helical" evidence="1">
    <location>
        <begin position="137"/>
        <end position="165"/>
    </location>
</feature>
<dbReference type="PANTHER" id="PTHR37308">
    <property type="entry name" value="INTEGRAL MEMBRANE PROTEIN"/>
    <property type="match status" value="1"/>
</dbReference>
<dbReference type="Pfam" id="PF04018">
    <property type="entry name" value="VCA0040-like"/>
    <property type="match status" value="1"/>
</dbReference>
<feature type="transmembrane region" description="Helical" evidence="1">
    <location>
        <begin position="234"/>
        <end position="252"/>
    </location>
</feature>
<feature type="transmembrane region" description="Helical" evidence="1">
    <location>
        <begin position="78"/>
        <end position="95"/>
    </location>
</feature>
<keyword evidence="1" id="KW-0472">Membrane</keyword>
<proteinExistence type="predicted"/>
<dbReference type="RefSeq" id="WP_197079188.1">
    <property type="nucleotide sequence ID" value="NZ_CP046457.1"/>
</dbReference>